<dbReference type="Proteomes" id="UP000314294">
    <property type="component" value="Unassembled WGS sequence"/>
</dbReference>
<proteinExistence type="predicted"/>
<keyword evidence="2" id="KW-1185">Reference proteome</keyword>
<evidence type="ECO:0000313" key="2">
    <source>
        <dbReference type="Proteomes" id="UP000314294"/>
    </source>
</evidence>
<dbReference type="AlphaFoldDB" id="A0A4Z2E0V6"/>
<sequence>MVLPRSSMLQVRLQSELVLPGRLKFTCLGPSALTQGGKADGLHLQAITPGPSP</sequence>
<gene>
    <name evidence="1" type="ORF">EYF80_067483</name>
</gene>
<reference evidence="1 2" key="1">
    <citation type="submission" date="2019-03" db="EMBL/GenBank/DDBJ databases">
        <title>First draft genome of Liparis tanakae, snailfish: a comprehensive survey of snailfish specific genes.</title>
        <authorList>
            <person name="Kim W."/>
            <person name="Song I."/>
            <person name="Jeong J.-H."/>
            <person name="Kim D."/>
            <person name="Kim S."/>
            <person name="Ryu S."/>
            <person name="Song J.Y."/>
            <person name="Lee S.K."/>
        </authorList>
    </citation>
    <scope>NUCLEOTIDE SEQUENCE [LARGE SCALE GENOMIC DNA]</scope>
    <source>
        <tissue evidence="1">Muscle</tissue>
    </source>
</reference>
<accession>A0A4Z2E0V6</accession>
<organism evidence="1 2">
    <name type="scientific">Liparis tanakae</name>
    <name type="common">Tanaka's snailfish</name>
    <dbReference type="NCBI Taxonomy" id="230148"/>
    <lineage>
        <taxon>Eukaryota</taxon>
        <taxon>Metazoa</taxon>
        <taxon>Chordata</taxon>
        <taxon>Craniata</taxon>
        <taxon>Vertebrata</taxon>
        <taxon>Euteleostomi</taxon>
        <taxon>Actinopterygii</taxon>
        <taxon>Neopterygii</taxon>
        <taxon>Teleostei</taxon>
        <taxon>Neoteleostei</taxon>
        <taxon>Acanthomorphata</taxon>
        <taxon>Eupercaria</taxon>
        <taxon>Perciformes</taxon>
        <taxon>Cottioidei</taxon>
        <taxon>Cottales</taxon>
        <taxon>Liparidae</taxon>
        <taxon>Liparis</taxon>
    </lineage>
</organism>
<evidence type="ECO:0000313" key="1">
    <source>
        <dbReference type="EMBL" id="TNN22403.1"/>
    </source>
</evidence>
<name>A0A4Z2E0V6_9TELE</name>
<protein>
    <submittedName>
        <fullName evidence="1">Uncharacterized protein</fullName>
    </submittedName>
</protein>
<dbReference type="EMBL" id="SRLO01022666">
    <property type="protein sequence ID" value="TNN22403.1"/>
    <property type="molecule type" value="Genomic_DNA"/>
</dbReference>
<comment type="caution">
    <text evidence="1">The sequence shown here is derived from an EMBL/GenBank/DDBJ whole genome shotgun (WGS) entry which is preliminary data.</text>
</comment>